<dbReference type="InterPro" id="IPR036188">
    <property type="entry name" value="FAD/NAD-bd_sf"/>
</dbReference>
<keyword evidence="3" id="KW-0274">FAD</keyword>
<keyword evidence="2" id="KW-0285">Flavoprotein</keyword>
<dbReference type="InterPro" id="IPR050346">
    <property type="entry name" value="FMO-like"/>
</dbReference>
<evidence type="ECO:0000256" key="1">
    <source>
        <dbReference type="ARBA" id="ARBA00009183"/>
    </source>
</evidence>
<comment type="similarity">
    <text evidence="1">Belongs to the FMO family.</text>
</comment>
<dbReference type="GO" id="GO:0050661">
    <property type="term" value="F:NADP binding"/>
    <property type="evidence" value="ECO:0007669"/>
    <property type="project" value="InterPro"/>
</dbReference>
<evidence type="ECO:0000256" key="3">
    <source>
        <dbReference type="ARBA" id="ARBA00022827"/>
    </source>
</evidence>
<gene>
    <name evidence="6" type="ORF">CDEB00056_LOCUS5940</name>
</gene>
<dbReference type="Gene3D" id="3.50.50.60">
    <property type="entry name" value="FAD/NAD(P)-binding domain"/>
    <property type="match status" value="2"/>
</dbReference>
<feature type="compositionally biased region" description="Low complexity" evidence="5">
    <location>
        <begin position="161"/>
        <end position="181"/>
    </location>
</feature>
<dbReference type="Pfam" id="PF00743">
    <property type="entry name" value="FMO-like"/>
    <property type="match status" value="1"/>
</dbReference>
<accession>A0A7S3PZT7</accession>
<feature type="compositionally biased region" description="Low complexity" evidence="5">
    <location>
        <begin position="98"/>
        <end position="119"/>
    </location>
</feature>
<evidence type="ECO:0000256" key="2">
    <source>
        <dbReference type="ARBA" id="ARBA00022630"/>
    </source>
</evidence>
<dbReference type="AlphaFoldDB" id="A0A7S3PZT7"/>
<protein>
    <submittedName>
        <fullName evidence="6">Uncharacterized protein</fullName>
    </submittedName>
</protein>
<evidence type="ECO:0000256" key="5">
    <source>
        <dbReference type="SAM" id="MobiDB-lite"/>
    </source>
</evidence>
<dbReference type="GO" id="GO:0050660">
    <property type="term" value="F:flavin adenine dinucleotide binding"/>
    <property type="evidence" value="ECO:0007669"/>
    <property type="project" value="InterPro"/>
</dbReference>
<feature type="region of interest" description="Disordered" evidence="5">
    <location>
        <begin position="85"/>
        <end position="124"/>
    </location>
</feature>
<proteinExistence type="inferred from homology"/>
<name>A0A7S3PZT7_9STRA</name>
<reference evidence="6" key="1">
    <citation type="submission" date="2021-01" db="EMBL/GenBank/DDBJ databases">
        <authorList>
            <person name="Corre E."/>
            <person name="Pelletier E."/>
            <person name="Niang G."/>
            <person name="Scheremetjew M."/>
            <person name="Finn R."/>
            <person name="Kale V."/>
            <person name="Holt S."/>
            <person name="Cochrane G."/>
            <person name="Meng A."/>
            <person name="Brown T."/>
            <person name="Cohen L."/>
        </authorList>
    </citation>
    <scope>NUCLEOTIDE SEQUENCE</scope>
    <source>
        <strain evidence="6">MM31A-1</strain>
    </source>
</reference>
<dbReference type="SUPFAM" id="SSF51905">
    <property type="entry name" value="FAD/NAD(P)-binding domain"/>
    <property type="match status" value="1"/>
</dbReference>
<organism evidence="6">
    <name type="scientific">Chaetoceros debilis</name>
    <dbReference type="NCBI Taxonomy" id="122233"/>
    <lineage>
        <taxon>Eukaryota</taxon>
        <taxon>Sar</taxon>
        <taxon>Stramenopiles</taxon>
        <taxon>Ochrophyta</taxon>
        <taxon>Bacillariophyta</taxon>
        <taxon>Coscinodiscophyceae</taxon>
        <taxon>Chaetocerotophycidae</taxon>
        <taxon>Chaetocerotales</taxon>
        <taxon>Chaetocerotaceae</taxon>
        <taxon>Chaetoceros</taxon>
    </lineage>
</organism>
<keyword evidence="4" id="KW-0560">Oxidoreductase</keyword>
<sequence length="766" mass="86107">MKSSSSSSESSASGDQCTPKNVAVIGCGPGGMFFLHALAKRRKQLEEQGDLIELMALPNVTCFEKSPSPGGVWRCDQTFENRGSCNIHDDNDNDDTTAADSDASTEGDATSTGGTSSRRSSSHDCMDSLAVGSLAASVDSMISNEKKDSDICHREGGNQISDASSTVSSFSSSSSCRNDSCSNKKETEDSREEESASTNMYEGLWINGIKEGMEFFDYTYDEHFQSPQPTYIPRKDVLEYVIARVTQHEDIFEDVQFNTTVESVTYDESLQQFIVRSSDNHYGRTDDDDSSDVRARTNTQTFDKVIWSAGLNGKPKFVKEIQDELKDFQGQIVHSSEMNKLANNVADYDGVKGKKILMIGDSYSASDLALQCIKLGAEKIYISSRSASGNASHMGSWPEDRVELLSYTTPYGLKDDDTKTTILYKLLYPKDANDDTREIEDVSIVIFCTGYSANLNMVDPSLHPWDATGHDAFEEDGKTWSMPTDWKMKDNSLTDVLGHVEPPDSLSFNSYYHCERLHKRMLIKNPNLFYLFEVTAYPILELDIAANQIMKIILEDEDSAIPTQEEMVEINKRNLMLLMDNVGERYSFDHNFRKACDAIGYDHWYHDSTSNGYRQYMYECVGYNIHLLADSSTDAKYPLCLGTREELNETGKKFCEMTVDDLRSQYLLWRCTPEEKKWKTFRDSDPSPFSSLFTGTKPVPMNGKWIELDDAGNHPGTTKEMKIVQGEADDNFKQMKKNLKMKKSIEKTPLDVNMDNLCITAVTASW</sequence>
<dbReference type="GO" id="GO:0004499">
    <property type="term" value="F:N,N-dimethylaniline monooxygenase activity"/>
    <property type="evidence" value="ECO:0007669"/>
    <property type="project" value="InterPro"/>
</dbReference>
<dbReference type="PANTHER" id="PTHR23023">
    <property type="entry name" value="DIMETHYLANILINE MONOOXYGENASE"/>
    <property type="match status" value="1"/>
</dbReference>
<feature type="region of interest" description="Disordered" evidence="5">
    <location>
        <begin position="149"/>
        <end position="198"/>
    </location>
</feature>
<dbReference type="EMBL" id="HBIO01007857">
    <property type="protein sequence ID" value="CAE0461099.1"/>
    <property type="molecule type" value="Transcribed_RNA"/>
</dbReference>
<evidence type="ECO:0000256" key="4">
    <source>
        <dbReference type="ARBA" id="ARBA00023002"/>
    </source>
</evidence>
<dbReference type="InterPro" id="IPR020946">
    <property type="entry name" value="Flavin_mOase-like"/>
</dbReference>
<evidence type="ECO:0000313" key="6">
    <source>
        <dbReference type="EMBL" id="CAE0461099.1"/>
    </source>
</evidence>